<accession>A0A8J2NR34</accession>
<reference evidence="2" key="1">
    <citation type="submission" date="2021-06" db="EMBL/GenBank/DDBJ databases">
        <authorList>
            <person name="Hodson N. C."/>
            <person name="Mongue J. A."/>
            <person name="Jaron S. K."/>
        </authorList>
    </citation>
    <scope>NUCLEOTIDE SEQUENCE</scope>
</reference>
<feature type="chain" id="PRO_5035320395" evidence="1">
    <location>
        <begin position="26"/>
        <end position="403"/>
    </location>
</feature>
<dbReference type="AlphaFoldDB" id="A0A8J2NR34"/>
<dbReference type="Proteomes" id="UP000708208">
    <property type="component" value="Unassembled WGS sequence"/>
</dbReference>
<feature type="signal peptide" evidence="1">
    <location>
        <begin position="1"/>
        <end position="25"/>
    </location>
</feature>
<comment type="caution">
    <text evidence="2">The sequence shown here is derived from an EMBL/GenBank/DDBJ whole genome shotgun (WGS) entry which is preliminary data.</text>
</comment>
<evidence type="ECO:0000256" key="1">
    <source>
        <dbReference type="SAM" id="SignalP"/>
    </source>
</evidence>
<evidence type="ECO:0000313" key="3">
    <source>
        <dbReference type="Proteomes" id="UP000708208"/>
    </source>
</evidence>
<organism evidence="2 3">
    <name type="scientific">Allacma fusca</name>
    <dbReference type="NCBI Taxonomy" id="39272"/>
    <lineage>
        <taxon>Eukaryota</taxon>
        <taxon>Metazoa</taxon>
        <taxon>Ecdysozoa</taxon>
        <taxon>Arthropoda</taxon>
        <taxon>Hexapoda</taxon>
        <taxon>Collembola</taxon>
        <taxon>Symphypleona</taxon>
        <taxon>Sminthuridae</taxon>
        <taxon>Allacma</taxon>
    </lineage>
</organism>
<sequence>MVGSHFKIANLFLLLYLCCYRKAKAETLKSIAVPENCYSMTPKRFSTLHHDPPNCTIHILSNFPLENITCPEKGVMRIIGEYTAFHINCTASFPLDFNFNGVMPTEAIEVNLRRTVIPNTNRQNISYHSDLKIYSVAALFDHYNPTDIENSKAFAYSRTGNYIFSGYHDLSYIFTSVYIFFEEPSVTSNFIRNQDIFLKMDGNTIRIPCRTTHYHTNVTLFQNGMKKDASYSPSNGFTITDVVGTAFDDSHSCSFRENGIDVVIVVPNIRQGTTLAPPGNSGRGTPTITANLQPMSFGSYGTKISCRISNMNSYGDSALLTAIGAANAPMHKLTRDFTLPNFVNRSYSVLVGKRENDFKNHLKIRTLIPEHVISAVCGNHTIRSSMSFGTTISCEIFPFTFEQ</sequence>
<gene>
    <name evidence="2" type="ORF">AFUS01_LOCUS4863</name>
</gene>
<dbReference type="EMBL" id="CAJVCH010030628">
    <property type="protein sequence ID" value="CAG7709879.1"/>
    <property type="molecule type" value="Genomic_DNA"/>
</dbReference>
<keyword evidence="3" id="KW-1185">Reference proteome</keyword>
<protein>
    <submittedName>
        <fullName evidence="2">Uncharacterized protein</fullName>
    </submittedName>
</protein>
<name>A0A8J2NR34_9HEXA</name>
<proteinExistence type="predicted"/>
<evidence type="ECO:0000313" key="2">
    <source>
        <dbReference type="EMBL" id="CAG7709879.1"/>
    </source>
</evidence>
<keyword evidence="1" id="KW-0732">Signal</keyword>
<feature type="non-terminal residue" evidence="2">
    <location>
        <position position="1"/>
    </location>
</feature>